<sequence length="493" mass="53212">METYYGQIKTPADAIKLFEACRMGIKPRVQRRLSEKERQLIRSGSVFVWDEREAGMRRWTDGKSWSASRVSGSFLTYREMEGKRGGGGSNFNGGRRGAGKTPDSGRGSEDDQDDGEPDGLGYRYKADGLMKQSFSISTQTGQHLHLISYYTRSATDLPQPSTDPALRHIVPPKGMYPESSMNDAGPPSTRAPMPPHYSPHNPPYMHTPWQQQQPYGHWPHSPVSTPPYQQGPYNGGPYHEQPHLPALQHGYGGHPHQPPYHHQPHPQQHPHQSHPQYPPPHYSQPPQPHTAYPGHHSAYQQGPLPNPSNQLPPIQLPHQAPPSAPSSLQPSAQHALPPPRSPPGPPLSHESPRSQQLLAAARQAVGTIDPYLAGRNQSHAGGGTLPPLTMPRQNGNSASHIPSPPSRTLSLSPANKEAPGSAVSASKQPSLSAILDAPPSEPTSATSTSSSGQSPRSAPIKELTNGIASAGTNGNAGAGNGQIHERVVKNWAP</sequence>
<dbReference type="Pfam" id="PF09729">
    <property type="entry name" value="Gti1_Pac2"/>
    <property type="match status" value="1"/>
</dbReference>
<protein>
    <submittedName>
        <fullName evidence="2">Gti1/Pac2 family-domain-containing protein</fullName>
    </submittedName>
</protein>
<feature type="region of interest" description="Disordered" evidence="1">
    <location>
        <begin position="156"/>
        <end position="356"/>
    </location>
</feature>
<feature type="compositionally biased region" description="Basic and acidic residues" evidence="1">
    <location>
        <begin position="483"/>
        <end position="493"/>
    </location>
</feature>
<feature type="compositionally biased region" description="Low complexity" evidence="1">
    <location>
        <begin position="265"/>
        <end position="275"/>
    </location>
</feature>
<evidence type="ECO:0000313" key="2">
    <source>
        <dbReference type="EMBL" id="KAK4231991.1"/>
    </source>
</evidence>
<name>A0AAN7H256_9PEZI</name>
<reference evidence="2" key="1">
    <citation type="journal article" date="2023" name="Mol. Phylogenet. Evol.">
        <title>Genome-scale phylogeny and comparative genomics of the fungal order Sordariales.</title>
        <authorList>
            <person name="Hensen N."/>
            <person name="Bonometti L."/>
            <person name="Westerberg I."/>
            <person name="Brannstrom I.O."/>
            <person name="Guillou S."/>
            <person name="Cros-Aarteil S."/>
            <person name="Calhoun S."/>
            <person name="Haridas S."/>
            <person name="Kuo A."/>
            <person name="Mondo S."/>
            <person name="Pangilinan J."/>
            <person name="Riley R."/>
            <person name="LaButti K."/>
            <person name="Andreopoulos B."/>
            <person name="Lipzen A."/>
            <person name="Chen C."/>
            <person name="Yan M."/>
            <person name="Daum C."/>
            <person name="Ng V."/>
            <person name="Clum A."/>
            <person name="Steindorff A."/>
            <person name="Ohm R.A."/>
            <person name="Martin F."/>
            <person name="Silar P."/>
            <person name="Natvig D.O."/>
            <person name="Lalanne C."/>
            <person name="Gautier V."/>
            <person name="Ament-Velasquez S.L."/>
            <person name="Kruys A."/>
            <person name="Hutchinson M.I."/>
            <person name="Powell A.J."/>
            <person name="Barry K."/>
            <person name="Miller A.N."/>
            <person name="Grigoriev I.V."/>
            <person name="Debuchy R."/>
            <person name="Gladieux P."/>
            <person name="Hiltunen Thoren M."/>
            <person name="Johannesson H."/>
        </authorList>
    </citation>
    <scope>NUCLEOTIDE SEQUENCE</scope>
    <source>
        <strain evidence="2">CBS 990.96</strain>
    </source>
</reference>
<feature type="compositionally biased region" description="Low complexity" evidence="1">
    <location>
        <begin position="442"/>
        <end position="458"/>
    </location>
</feature>
<dbReference type="EMBL" id="MU865290">
    <property type="protein sequence ID" value="KAK4231991.1"/>
    <property type="molecule type" value="Genomic_DNA"/>
</dbReference>
<feature type="region of interest" description="Disordered" evidence="1">
    <location>
        <begin position="372"/>
        <end position="493"/>
    </location>
</feature>
<feature type="region of interest" description="Disordered" evidence="1">
    <location>
        <begin position="80"/>
        <end position="123"/>
    </location>
</feature>
<dbReference type="PANTHER" id="PTHR28027:SF1">
    <property type="entry name" value="CAMP INDEPENDENT REGULATORY PROTEIN (AFU_ORTHOLOGUE AFUA_3G09640)"/>
    <property type="match status" value="1"/>
</dbReference>
<feature type="compositionally biased region" description="Polar residues" evidence="1">
    <location>
        <begin position="391"/>
        <end position="400"/>
    </location>
</feature>
<feature type="compositionally biased region" description="Low complexity" evidence="1">
    <location>
        <begin position="325"/>
        <end position="335"/>
    </location>
</feature>
<accession>A0AAN7H256</accession>
<feature type="compositionally biased region" description="Gly residues" evidence="1">
    <location>
        <begin position="85"/>
        <end position="96"/>
    </location>
</feature>
<feature type="compositionally biased region" description="Pro residues" evidence="1">
    <location>
        <begin position="336"/>
        <end position="346"/>
    </location>
</feature>
<evidence type="ECO:0000256" key="1">
    <source>
        <dbReference type="SAM" id="MobiDB-lite"/>
    </source>
</evidence>
<reference evidence="2" key="2">
    <citation type="submission" date="2023-05" db="EMBL/GenBank/DDBJ databases">
        <authorList>
            <consortium name="Lawrence Berkeley National Laboratory"/>
            <person name="Steindorff A."/>
            <person name="Hensen N."/>
            <person name="Bonometti L."/>
            <person name="Westerberg I."/>
            <person name="Brannstrom I.O."/>
            <person name="Guillou S."/>
            <person name="Cros-Aarteil S."/>
            <person name="Calhoun S."/>
            <person name="Haridas S."/>
            <person name="Kuo A."/>
            <person name="Mondo S."/>
            <person name="Pangilinan J."/>
            <person name="Riley R."/>
            <person name="Labutti K."/>
            <person name="Andreopoulos B."/>
            <person name="Lipzen A."/>
            <person name="Chen C."/>
            <person name="Yanf M."/>
            <person name="Daum C."/>
            <person name="Ng V."/>
            <person name="Clum A."/>
            <person name="Ohm R."/>
            <person name="Martin F."/>
            <person name="Silar P."/>
            <person name="Natvig D."/>
            <person name="Lalanne C."/>
            <person name="Gautier V."/>
            <person name="Ament-Velasquez S.L."/>
            <person name="Kruys A."/>
            <person name="Hutchinson M.I."/>
            <person name="Powell A.J."/>
            <person name="Barry K."/>
            <person name="Miller A.N."/>
            <person name="Grigoriev I.V."/>
            <person name="Debuchy R."/>
            <person name="Gladieux P."/>
            <person name="Thoren M.H."/>
            <person name="Johannesson H."/>
        </authorList>
    </citation>
    <scope>NUCLEOTIDE SEQUENCE</scope>
    <source>
        <strain evidence="2">CBS 990.96</strain>
    </source>
</reference>
<evidence type="ECO:0000313" key="3">
    <source>
        <dbReference type="Proteomes" id="UP001301958"/>
    </source>
</evidence>
<feature type="compositionally biased region" description="Pro residues" evidence="1">
    <location>
        <begin position="276"/>
        <end position="288"/>
    </location>
</feature>
<gene>
    <name evidence="2" type="ORF">QBC38DRAFT_506386</name>
</gene>
<proteinExistence type="predicted"/>
<feature type="compositionally biased region" description="Pro residues" evidence="1">
    <location>
        <begin position="192"/>
        <end position="202"/>
    </location>
</feature>
<comment type="caution">
    <text evidence="2">The sequence shown here is derived from an EMBL/GenBank/DDBJ whole genome shotgun (WGS) entry which is preliminary data.</text>
</comment>
<dbReference type="PANTHER" id="PTHR28027">
    <property type="entry name" value="TRANSCRIPTIONAL REGULATOR MIT1"/>
    <property type="match status" value="1"/>
</dbReference>
<dbReference type="GO" id="GO:0003677">
    <property type="term" value="F:DNA binding"/>
    <property type="evidence" value="ECO:0007669"/>
    <property type="project" value="TreeGrafter"/>
</dbReference>
<dbReference type="InterPro" id="IPR018608">
    <property type="entry name" value="Gti1/Pac2"/>
</dbReference>
<organism evidence="2 3">
    <name type="scientific">Podospora fimiseda</name>
    <dbReference type="NCBI Taxonomy" id="252190"/>
    <lineage>
        <taxon>Eukaryota</taxon>
        <taxon>Fungi</taxon>
        <taxon>Dikarya</taxon>
        <taxon>Ascomycota</taxon>
        <taxon>Pezizomycotina</taxon>
        <taxon>Sordariomycetes</taxon>
        <taxon>Sordariomycetidae</taxon>
        <taxon>Sordariales</taxon>
        <taxon>Podosporaceae</taxon>
        <taxon>Podospora</taxon>
    </lineage>
</organism>
<dbReference type="Proteomes" id="UP001301958">
    <property type="component" value="Unassembled WGS sequence"/>
</dbReference>
<dbReference type="AlphaFoldDB" id="A0AAN7H256"/>
<keyword evidence="3" id="KW-1185">Reference proteome</keyword>
<feature type="compositionally biased region" description="Low complexity" evidence="1">
    <location>
        <begin position="226"/>
        <end position="238"/>
    </location>
</feature>